<dbReference type="InterPro" id="IPR054323">
    <property type="entry name" value="SPMIP1_C"/>
</dbReference>
<evidence type="ECO:0000313" key="3">
    <source>
        <dbReference type="EMBL" id="TGZ68075.1"/>
    </source>
</evidence>
<feature type="region of interest" description="Disordered" evidence="1">
    <location>
        <begin position="77"/>
        <end position="104"/>
    </location>
</feature>
<dbReference type="PANTHER" id="PTHR35826:SF5">
    <property type="entry name" value="GENE 45521-RELATED"/>
    <property type="match status" value="1"/>
</dbReference>
<sequence length="193" mass="22663">MSRNFPADTRAQRALEEMYERELTSQISWFLKHQQAKKTSPGKPLSPEEISETKVSNPFDLLPKHVQEKIIACRVREKKPDKTVKRSSETKEPEKELPPDMIPPEPCMLKTLYDGISKEGRGRSKYLAERNKLEMEQKYRYPVLSSMEYGWGHRQLLKECPHLHTKRHGRVQVIRESFYQRNGLSIEHCANML</sequence>
<dbReference type="EMBL" id="SJOL01006384">
    <property type="protein sequence ID" value="TGZ68075.1"/>
    <property type="molecule type" value="Genomic_DNA"/>
</dbReference>
<gene>
    <name evidence="3" type="ORF">CRM22_004450</name>
</gene>
<protein>
    <recommendedName>
        <fullName evidence="2">Sperm microtubule inner protein 1 C-terminal domain-containing protein</fullName>
    </recommendedName>
</protein>
<feature type="region of interest" description="Disordered" evidence="1">
    <location>
        <begin position="34"/>
        <end position="57"/>
    </location>
</feature>
<organism evidence="3 4">
    <name type="scientific">Opisthorchis felineus</name>
    <dbReference type="NCBI Taxonomy" id="147828"/>
    <lineage>
        <taxon>Eukaryota</taxon>
        <taxon>Metazoa</taxon>
        <taxon>Spiralia</taxon>
        <taxon>Lophotrochozoa</taxon>
        <taxon>Platyhelminthes</taxon>
        <taxon>Trematoda</taxon>
        <taxon>Digenea</taxon>
        <taxon>Opisthorchiida</taxon>
        <taxon>Opisthorchiata</taxon>
        <taxon>Opisthorchiidae</taxon>
        <taxon>Opisthorchis</taxon>
    </lineage>
</organism>
<feature type="compositionally biased region" description="Basic and acidic residues" evidence="1">
    <location>
        <begin position="77"/>
        <end position="98"/>
    </location>
</feature>
<evidence type="ECO:0000256" key="1">
    <source>
        <dbReference type="SAM" id="MobiDB-lite"/>
    </source>
</evidence>
<reference evidence="3 4" key="1">
    <citation type="journal article" date="2019" name="BMC Genomics">
        <title>New insights from Opisthorchis felineus genome: update on genomics of the epidemiologically important liver flukes.</title>
        <authorList>
            <person name="Ershov N.I."/>
            <person name="Mordvinov V.A."/>
            <person name="Prokhortchouk E.B."/>
            <person name="Pakharukova M.Y."/>
            <person name="Gunbin K.V."/>
            <person name="Ustyantsev K."/>
            <person name="Genaev M.A."/>
            <person name="Blinov A.G."/>
            <person name="Mazur A."/>
            <person name="Boulygina E."/>
            <person name="Tsygankova S."/>
            <person name="Khrameeva E."/>
            <person name="Chekanov N."/>
            <person name="Fan G."/>
            <person name="Xiao A."/>
            <person name="Zhang H."/>
            <person name="Xu X."/>
            <person name="Yang H."/>
            <person name="Solovyev V."/>
            <person name="Lee S.M."/>
            <person name="Liu X."/>
            <person name="Afonnikov D.A."/>
            <person name="Skryabin K.G."/>
        </authorList>
    </citation>
    <scope>NUCLEOTIDE SEQUENCE [LARGE SCALE GENOMIC DNA]</scope>
    <source>
        <strain evidence="3">AK-0245</strain>
        <tissue evidence="3">Whole organism</tissue>
    </source>
</reference>
<evidence type="ECO:0000313" key="4">
    <source>
        <dbReference type="Proteomes" id="UP000308267"/>
    </source>
</evidence>
<keyword evidence="4" id="KW-1185">Reference proteome</keyword>
<dbReference type="PANTHER" id="PTHR35826">
    <property type="entry name" value="PROTEIN ATP6V1FNB-LIKE"/>
    <property type="match status" value="1"/>
</dbReference>
<accession>A0A4S2LW35</accession>
<feature type="domain" description="Sperm microtubule inner protein 1 C-terminal" evidence="2">
    <location>
        <begin position="76"/>
        <end position="184"/>
    </location>
</feature>
<evidence type="ECO:0000259" key="2">
    <source>
        <dbReference type="Pfam" id="PF22589"/>
    </source>
</evidence>
<comment type="caution">
    <text evidence="3">The sequence shown here is derived from an EMBL/GenBank/DDBJ whole genome shotgun (WGS) entry which is preliminary data.</text>
</comment>
<dbReference type="Proteomes" id="UP000308267">
    <property type="component" value="Unassembled WGS sequence"/>
</dbReference>
<dbReference type="OrthoDB" id="410807at2759"/>
<proteinExistence type="predicted"/>
<dbReference type="AlphaFoldDB" id="A0A4S2LW35"/>
<dbReference type="Pfam" id="PF22589">
    <property type="entry name" value="SPMIP1"/>
    <property type="match status" value="1"/>
</dbReference>
<name>A0A4S2LW35_OPIFE</name>